<evidence type="ECO:0000313" key="1">
    <source>
        <dbReference type="EMBL" id="KZP29769.1"/>
    </source>
</evidence>
<gene>
    <name evidence="1" type="ORF">FIBSPDRAFT_884792</name>
</gene>
<evidence type="ECO:0000313" key="2">
    <source>
        <dbReference type="Proteomes" id="UP000076532"/>
    </source>
</evidence>
<dbReference type="AlphaFoldDB" id="A0A166SSB9"/>
<dbReference type="EMBL" id="KV417497">
    <property type="protein sequence ID" value="KZP29769.1"/>
    <property type="molecule type" value="Genomic_DNA"/>
</dbReference>
<organism evidence="1 2">
    <name type="scientific">Athelia psychrophila</name>
    <dbReference type="NCBI Taxonomy" id="1759441"/>
    <lineage>
        <taxon>Eukaryota</taxon>
        <taxon>Fungi</taxon>
        <taxon>Dikarya</taxon>
        <taxon>Basidiomycota</taxon>
        <taxon>Agaricomycotina</taxon>
        <taxon>Agaricomycetes</taxon>
        <taxon>Agaricomycetidae</taxon>
        <taxon>Atheliales</taxon>
        <taxon>Atheliaceae</taxon>
        <taxon>Athelia</taxon>
    </lineage>
</organism>
<dbReference type="Proteomes" id="UP000076532">
    <property type="component" value="Unassembled WGS sequence"/>
</dbReference>
<keyword evidence="2" id="KW-1185">Reference proteome</keyword>
<accession>A0A166SSB9</accession>
<name>A0A166SSB9_9AGAM</name>
<reference evidence="1 2" key="1">
    <citation type="journal article" date="2016" name="Mol. Biol. Evol.">
        <title>Comparative Genomics of Early-Diverging Mushroom-Forming Fungi Provides Insights into the Origins of Lignocellulose Decay Capabilities.</title>
        <authorList>
            <person name="Nagy L.G."/>
            <person name="Riley R."/>
            <person name="Tritt A."/>
            <person name="Adam C."/>
            <person name="Daum C."/>
            <person name="Floudas D."/>
            <person name="Sun H."/>
            <person name="Yadav J.S."/>
            <person name="Pangilinan J."/>
            <person name="Larsson K.H."/>
            <person name="Matsuura K."/>
            <person name="Barry K."/>
            <person name="Labutti K."/>
            <person name="Kuo R."/>
            <person name="Ohm R.A."/>
            <person name="Bhattacharya S.S."/>
            <person name="Shirouzu T."/>
            <person name="Yoshinaga Y."/>
            <person name="Martin F.M."/>
            <person name="Grigoriev I.V."/>
            <person name="Hibbett D.S."/>
        </authorList>
    </citation>
    <scope>NUCLEOTIDE SEQUENCE [LARGE SCALE GENOMIC DNA]</scope>
    <source>
        <strain evidence="1 2">CBS 109695</strain>
    </source>
</reference>
<proteinExistence type="predicted"/>
<sequence length="203" mass="22340">MLKKQPKHKRGGSGKGLKYVQSPRVRIGTDRQQHTLRDSSSFIVSVVSWIGNRGFVDCSLSNSICQCLTPGVPIFSRHMALSTVEHFLRVFTLPKRTIAGAEYHGLQVYYRGPWPRSTESCHSGYACSHWTPSGTIWPFSAVTAICAVNTGHQYRVDATSSELGCLHSYTPDIGPKESCPVSSLLGLWAILGDCIVMQISVIQ</sequence>
<protein>
    <submittedName>
        <fullName evidence="1">Uncharacterized protein</fullName>
    </submittedName>
</protein>